<dbReference type="InterPro" id="IPR042047">
    <property type="entry name" value="SleB_dom1"/>
</dbReference>
<dbReference type="GO" id="GO:0009253">
    <property type="term" value="P:peptidoglycan catabolic process"/>
    <property type="evidence" value="ECO:0007669"/>
    <property type="project" value="InterPro"/>
</dbReference>
<feature type="region of interest" description="Disordered" evidence="1">
    <location>
        <begin position="561"/>
        <end position="585"/>
    </location>
</feature>
<dbReference type="GeneID" id="15312256"/>
<dbReference type="EMBL" id="HQ634189">
    <property type="protein sequence ID" value="AGH56151.1"/>
    <property type="molecule type" value="Genomic_DNA"/>
</dbReference>
<dbReference type="Gene3D" id="1.10.10.2520">
    <property type="entry name" value="Cell wall hydrolase SleB, domain 1"/>
    <property type="match status" value="1"/>
</dbReference>
<proteinExistence type="predicted"/>
<feature type="compositionally biased region" description="Basic and acidic residues" evidence="1">
    <location>
        <begin position="283"/>
        <end position="292"/>
    </location>
</feature>
<organism evidence="2 3">
    <name type="scientific">Synechococcus phage Syn30</name>
    <dbReference type="NCBI Taxonomy" id="536474"/>
    <lineage>
        <taxon>Viruses</taxon>
        <taxon>Duplodnaviria</taxon>
        <taxon>Heunggongvirae</taxon>
        <taxon>Uroviricota</taxon>
        <taxon>Caudoviricetes</taxon>
        <taxon>Pantevenvirales</taxon>
        <taxon>Kyanoviridae</taxon>
        <taxon>Leucotheavirus</taxon>
        <taxon>Leucotheavirus syn30</taxon>
    </lineage>
</organism>
<gene>
    <name evidence="2" type="ORF">CPRG_00067</name>
</gene>
<dbReference type="Gene3D" id="3.40.80.10">
    <property type="entry name" value="Peptidoglycan recognition protein-like"/>
    <property type="match status" value="1"/>
</dbReference>
<feature type="region of interest" description="Disordered" evidence="1">
    <location>
        <begin position="503"/>
        <end position="528"/>
    </location>
</feature>
<feature type="region of interest" description="Disordered" evidence="1">
    <location>
        <begin position="743"/>
        <end position="795"/>
    </location>
</feature>
<dbReference type="GO" id="GO:0008745">
    <property type="term" value="F:N-acetylmuramoyl-L-alanine amidase activity"/>
    <property type="evidence" value="ECO:0007669"/>
    <property type="project" value="InterPro"/>
</dbReference>
<sequence length="955" mass="102448">MMATISKTSKINFYKFVNVEKVSVDANDTKNEPKRRAKLVKSINNNTQAVNNLGATLNSIAGMVAGLKSAMIGRLELQEKQKKKFDAEYTEPKKDRKLVSFVGQLVTGTGSFFEAIMKMFGGLFKLFVVVPALKWLADPKNKQKVIGILEGIAKVVKFIFDWAKFGVVNTIEGLYKLLSDDTSWWEKLKGFGQAFVGLGALFLGLRWLSNPLKIITDFGAVLKLFYNGLVRGKASLIKRALRFGLNPKTLLAAGVITAGVMTYLSNQEGSAQDEDAAAQGKSRQQEMSEEKSGGGFNVSEPFNVFSRGGKVPSLKGFSQGGWINGPQSGYPVSLDGGRSTAFIGHGSEYVARKSDGGAFVVPFNTPGTKTQPHLTDKRLGEAKSLGYKVPGFAQGGNLDKQIYFHWTAGGYNWKNGPYHTTIQGDGSAYRHKGYDEHTNHTYYRNRGNVGISMAGMKGWDWDNYGPKNIQLQNMAKEASNVALDWGWEPKHINIKRVMNHAEAASNKDGRSPHDNYGPTWWGGTGERSDLHKLSKNEADGSGGDKLRAMVKKYLAKGERYNIPSAGGPATDNTGSGSTRQGGEISGSKEFEYLQKLVLAEAGGEGLIGQALVARSVLNRAGLIQGNVVNPGMFNAKSGSITDVINAPGQYQPVPASINGNGDGSINKPRTKGQMDAAASAIKIAQNPSGLRGSLEARGLGPDQINYLLAATGFRTGSAKKDSSQNVNVVQFGNHFFTTAGNKNLQTPVSEIGPDGGTSGHRGLDSPVGDAATESSKPKVKINLGLGPGSDSRSGMVRRGASYAHSVDALIRQAQQADTNQRLAALRGAVPGGPTGNMSNLGPGKRPGASDVQRQRELAKLTEDRNAAKEGISQRTREMIQAVMDQVGRQNGMNRQQIGAAQQVITQLMSQASGQQEQHIMTSSMSGRGTSRVNGVQQTSAKALNSNLNPIKGLIK</sequence>
<dbReference type="OrthoDB" id="7106at10239"/>
<evidence type="ECO:0000313" key="3">
    <source>
        <dbReference type="Proteomes" id="UP000203676"/>
    </source>
</evidence>
<name>M4SN34_9CAUD</name>
<dbReference type="Proteomes" id="UP000203676">
    <property type="component" value="Segment"/>
</dbReference>
<feature type="compositionally biased region" description="Basic and acidic residues" evidence="1">
    <location>
        <begin position="852"/>
        <end position="867"/>
    </location>
</feature>
<dbReference type="RefSeq" id="YP_007877831.1">
    <property type="nucleotide sequence ID" value="NC_021072.1"/>
</dbReference>
<reference evidence="2 3" key="1">
    <citation type="submission" date="2010-11" db="EMBL/GenBank/DDBJ databases">
        <title>The Genome Sequence of Cyanophage Syn30.</title>
        <authorList>
            <consortium name="The Broad Institute Genome Sequencing Platform"/>
            <person name="Henn M.R."/>
            <person name="Sullivan M.S."/>
            <person name="Osburne M.S."/>
            <person name="Levin J."/>
            <person name="Malboeuf C."/>
            <person name="Casali M."/>
            <person name="Russ C."/>
            <person name="Lennon N."/>
            <person name="Chapman S.B."/>
            <person name="Erlich R."/>
            <person name="Young S.K."/>
            <person name="Yandava C."/>
            <person name="Zeng Q."/>
            <person name="Alvarado L."/>
            <person name="Anderson S."/>
            <person name="Berlin A."/>
            <person name="Chen Z."/>
            <person name="Freedman E."/>
            <person name="Gellesch M."/>
            <person name="Goldberg J."/>
            <person name="Green L."/>
            <person name="Griggs A."/>
            <person name="Gujja S."/>
            <person name="Heilman E.R."/>
            <person name="Heiman D."/>
            <person name="Hollinger A."/>
            <person name="Howarth C."/>
            <person name="Larson L."/>
            <person name="Mehta T."/>
            <person name="Pearson M."/>
            <person name="Roberts A."/>
            <person name="Ryan E."/>
            <person name="Saif S."/>
            <person name="Shea T."/>
            <person name="Shenoy N."/>
            <person name="Sisk P."/>
            <person name="Stolte C."/>
            <person name="Sykes S."/>
            <person name="White J."/>
            <person name="Yu Q."/>
            <person name="Coleman M.L."/>
            <person name="Huang K.H."/>
            <person name="Weigele P.R."/>
            <person name="DeFrancesco A.S."/>
            <person name="Kern S.E."/>
            <person name="Thompson L.R."/>
            <person name="Fu R."/>
            <person name="Hombeck B."/>
            <person name="Chisholm S.W."/>
            <person name="Haas B."/>
            <person name="Nusbaum C."/>
            <person name="Birren B."/>
        </authorList>
    </citation>
    <scope>NUCLEOTIDE SEQUENCE [LARGE SCALE GENOMIC DNA]</scope>
    <source>
        <strain evidence="2 3">Syn30</strain>
    </source>
</reference>
<evidence type="ECO:0000313" key="2">
    <source>
        <dbReference type="EMBL" id="AGH56151.1"/>
    </source>
</evidence>
<dbReference type="SUPFAM" id="SSF55846">
    <property type="entry name" value="N-acetylmuramoyl-L-alanine amidase-like"/>
    <property type="match status" value="1"/>
</dbReference>
<keyword evidence="3" id="KW-1185">Reference proteome</keyword>
<protein>
    <submittedName>
        <fullName evidence="2">Uncharacterized protein</fullName>
    </submittedName>
</protein>
<evidence type="ECO:0000256" key="1">
    <source>
        <dbReference type="SAM" id="MobiDB-lite"/>
    </source>
</evidence>
<dbReference type="InterPro" id="IPR036505">
    <property type="entry name" value="Amidase/PGRP_sf"/>
</dbReference>
<feature type="region of interest" description="Disordered" evidence="1">
    <location>
        <begin position="271"/>
        <end position="297"/>
    </location>
</feature>
<feature type="region of interest" description="Disordered" evidence="1">
    <location>
        <begin position="826"/>
        <end position="871"/>
    </location>
</feature>
<accession>M4SN34</accession>
<feature type="compositionally biased region" description="Polar residues" evidence="1">
    <location>
        <begin position="570"/>
        <end position="580"/>
    </location>
</feature>
<dbReference type="KEGG" id="vg:15312256"/>